<dbReference type="Pfam" id="PF02746">
    <property type="entry name" value="MR_MLE_N"/>
    <property type="match status" value="1"/>
</dbReference>
<dbReference type="EMBL" id="CADCTC010000205">
    <property type="protein sequence ID" value="CAA9280422.1"/>
    <property type="molecule type" value="Genomic_DNA"/>
</dbReference>
<dbReference type="InterPro" id="IPR029017">
    <property type="entry name" value="Enolase-like_N"/>
</dbReference>
<dbReference type="InterPro" id="IPR013341">
    <property type="entry name" value="Mandelate_racemase_N_dom"/>
</dbReference>
<protein>
    <submittedName>
        <fullName evidence="3">Gluconate dehydratase</fullName>
        <ecNumber evidence="3">4.2.1.39</ecNumber>
    </submittedName>
</protein>
<sequence length="380" mass="41885">MKIKSVDLLMAHIGRRNYCFVKVQTDDDLFGIGEAYSVGPDLATREAVKDFESWLIGQDPLRIEHLWAMMYNGTRFPPGPTILSAISGIEHALWDIKGKALGVPVWQLLGGAVRDKVRVYQNPGGGTPEEVAERGVAIIEKYGYTALKIGPQPPGSEKLPWNAVVRGAAARMKGLREAVGPDIDIGLDPHAKIFEPYKALQMAHAVAEWQPFFFEEAIRPENIDAMASLKRQSPIPIATGECLYTKFEFRELLAREAADIIQPDVCLMGGLMEMKKIAAMAEAHYVVVAPHNPMGPVATAVNVHFAASTPNFVVLEYNPDDSGPRREIVKEPLVVKDGYIDLPTKPGLGIELNEEAFAKYPYAPWRRTNAIRPDGSIGFN</sequence>
<evidence type="ECO:0000313" key="3">
    <source>
        <dbReference type="EMBL" id="CAA9280422.1"/>
    </source>
</evidence>
<dbReference type="SFLD" id="SFLDG00179">
    <property type="entry name" value="mandelate_racemase"/>
    <property type="match status" value="1"/>
</dbReference>
<dbReference type="PROSITE" id="PS00908">
    <property type="entry name" value="MR_MLE_1"/>
    <property type="match status" value="1"/>
</dbReference>
<evidence type="ECO:0000259" key="2">
    <source>
        <dbReference type="SMART" id="SM00922"/>
    </source>
</evidence>
<dbReference type="SUPFAM" id="SSF51604">
    <property type="entry name" value="Enolase C-terminal domain-like"/>
    <property type="match status" value="1"/>
</dbReference>
<dbReference type="GO" id="GO:0047929">
    <property type="term" value="F:gluconate dehydratase activity"/>
    <property type="evidence" value="ECO:0007669"/>
    <property type="project" value="UniProtKB-EC"/>
</dbReference>
<dbReference type="EC" id="4.2.1.39" evidence="3"/>
<dbReference type="InterPro" id="IPR013342">
    <property type="entry name" value="Mandelate_racemase_C"/>
</dbReference>
<dbReference type="SMART" id="SM00922">
    <property type="entry name" value="MR_MLE"/>
    <property type="match status" value="1"/>
</dbReference>
<dbReference type="NCBIfam" id="NF010624">
    <property type="entry name" value="PRK14017.1"/>
    <property type="match status" value="1"/>
</dbReference>
<dbReference type="PANTHER" id="PTHR48080">
    <property type="entry name" value="D-GALACTONATE DEHYDRATASE-RELATED"/>
    <property type="match status" value="1"/>
</dbReference>
<dbReference type="SFLD" id="SFLDS00001">
    <property type="entry name" value="Enolase"/>
    <property type="match status" value="1"/>
</dbReference>
<dbReference type="InterPro" id="IPR036849">
    <property type="entry name" value="Enolase-like_C_sf"/>
</dbReference>
<dbReference type="PANTHER" id="PTHR48080:SF2">
    <property type="entry name" value="D-GALACTONATE DEHYDRATASE"/>
    <property type="match status" value="1"/>
</dbReference>
<dbReference type="SUPFAM" id="SSF54826">
    <property type="entry name" value="Enolase N-terminal domain-like"/>
    <property type="match status" value="1"/>
</dbReference>
<proteinExistence type="predicted"/>
<dbReference type="InterPro" id="IPR018110">
    <property type="entry name" value="Mandel_Rmase/mucon_lact_enz_CS"/>
</dbReference>
<dbReference type="CDD" id="cd03316">
    <property type="entry name" value="MR_like"/>
    <property type="match status" value="1"/>
</dbReference>
<keyword evidence="1 3" id="KW-0456">Lyase</keyword>
<gene>
    <name evidence="3" type="ORF">AVDCRST_MAG77-3792</name>
</gene>
<dbReference type="Gene3D" id="3.30.390.10">
    <property type="entry name" value="Enolase-like, N-terminal domain"/>
    <property type="match status" value="1"/>
</dbReference>
<dbReference type="InterPro" id="IPR029065">
    <property type="entry name" value="Enolase_C-like"/>
</dbReference>
<dbReference type="Gene3D" id="3.20.20.120">
    <property type="entry name" value="Enolase-like C-terminal domain"/>
    <property type="match status" value="1"/>
</dbReference>
<feature type="domain" description="Mandelate racemase/muconate lactonizing enzyme C-terminal" evidence="2">
    <location>
        <begin position="128"/>
        <end position="236"/>
    </location>
</feature>
<reference evidence="3" key="1">
    <citation type="submission" date="2020-02" db="EMBL/GenBank/DDBJ databases">
        <authorList>
            <person name="Meier V. D."/>
        </authorList>
    </citation>
    <scope>NUCLEOTIDE SEQUENCE</scope>
    <source>
        <strain evidence="3">AVDCRST_MAG77</strain>
    </source>
</reference>
<dbReference type="Pfam" id="PF13378">
    <property type="entry name" value="MR_MLE_C"/>
    <property type="match status" value="1"/>
</dbReference>
<name>A0A6J4JKG1_9CHLR</name>
<dbReference type="GO" id="GO:0009063">
    <property type="term" value="P:amino acid catabolic process"/>
    <property type="evidence" value="ECO:0007669"/>
    <property type="project" value="InterPro"/>
</dbReference>
<organism evidence="3">
    <name type="scientific">uncultured Chloroflexota bacterium</name>
    <dbReference type="NCBI Taxonomy" id="166587"/>
    <lineage>
        <taxon>Bacteria</taxon>
        <taxon>Bacillati</taxon>
        <taxon>Chloroflexota</taxon>
        <taxon>environmental samples</taxon>
    </lineage>
</organism>
<dbReference type="InterPro" id="IPR034593">
    <property type="entry name" value="DgoD-like"/>
</dbReference>
<accession>A0A6J4JKG1</accession>
<evidence type="ECO:0000256" key="1">
    <source>
        <dbReference type="ARBA" id="ARBA00023239"/>
    </source>
</evidence>
<dbReference type="AlphaFoldDB" id="A0A6J4JKG1"/>